<sequence>MGESDESFKDIRTIVCDLDGVLYLDTVGIEGAGDALAALIADGYALLFVTNNATKTPQMVVEHIAARIGFEASTDQIVTSSQATAHYLKTHGLDNCFVVGEVGLRTVLTDAGLTLVDDWTACDAVVTGLDREVTYRRLADATLAVRAGARFVATNLDPTYPTPLGLQPGGGAVAAMVQVATDVT</sequence>
<dbReference type="InterPro" id="IPR023214">
    <property type="entry name" value="HAD_sf"/>
</dbReference>
<dbReference type="AlphaFoldDB" id="A0A3B0SXN8"/>
<dbReference type="InterPro" id="IPR006357">
    <property type="entry name" value="HAD-SF_hydro_IIA"/>
</dbReference>
<reference evidence="1" key="1">
    <citation type="submission" date="2018-06" db="EMBL/GenBank/DDBJ databases">
        <authorList>
            <person name="Zhirakovskaya E."/>
        </authorList>
    </citation>
    <scope>NUCLEOTIDE SEQUENCE</scope>
</reference>
<dbReference type="GO" id="GO:0016791">
    <property type="term" value="F:phosphatase activity"/>
    <property type="evidence" value="ECO:0007669"/>
    <property type="project" value="TreeGrafter"/>
</dbReference>
<dbReference type="PANTHER" id="PTHR19288">
    <property type="entry name" value="4-NITROPHENYLPHOSPHATASE-RELATED"/>
    <property type="match status" value="1"/>
</dbReference>
<dbReference type="PANTHER" id="PTHR19288:SF95">
    <property type="entry name" value="D-GLYCEROL 3-PHOSPHATE PHOSPHATASE"/>
    <property type="match status" value="1"/>
</dbReference>
<evidence type="ECO:0008006" key="2">
    <source>
        <dbReference type="Google" id="ProtNLM"/>
    </source>
</evidence>
<protein>
    <recommendedName>
        <fullName evidence="2">4-nitrophenylphosphatase</fullName>
    </recommendedName>
</protein>
<organism evidence="1">
    <name type="scientific">hydrothermal vent metagenome</name>
    <dbReference type="NCBI Taxonomy" id="652676"/>
    <lineage>
        <taxon>unclassified sequences</taxon>
        <taxon>metagenomes</taxon>
        <taxon>ecological metagenomes</taxon>
    </lineage>
</organism>
<dbReference type="EMBL" id="UOEK01000328">
    <property type="protein sequence ID" value="VAW05847.1"/>
    <property type="molecule type" value="Genomic_DNA"/>
</dbReference>
<name>A0A3B0SXN8_9ZZZZ</name>
<evidence type="ECO:0000313" key="1">
    <source>
        <dbReference type="EMBL" id="VAW05847.1"/>
    </source>
</evidence>
<dbReference type="Gene3D" id="3.40.50.1000">
    <property type="entry name" value="HAD superfamily/HAD-like"/>
    <property type="match status" value="2"/>
</dbReference>
<dbReference type="Pfam" id="PF13344">
    <property type="entry name" value="Hydrolase_6"/>
    <property type="match status" value="1"/>
</dbReference>
<dbReference type="InterPro" id="IPR036412">
    <property type="entry name" value="HAD-like_sf"/>
</dbReference>
<feature type="non-terminal residue" evidence="1">
    <location>
        <position position="184"/>
    </location>
</feature>
<accession>A0A3B0SXN8</accession>
<dbReference type="SUPFAM" id="SSF56784">
    <property type="entry name" value="HAD-like"/>
    <property type="match status" value="1"/>
</dbReference>
<proteinExistence type="predicted"/>
<gene>
    <name evidence="1" type="ORF">MNBD_ACTINO02-228</name>
</gene>
<dbReference type="GO" id="GO:0005737">
    <property type="term" value="C:cytoplasm"/>
    <property type="evidence" value="ECO:0007669"/>
    <property type="project" value="TreeGrafter"/>
</dbReference>